<evidence type="ECO:0000313" key="2">
    <source>
        <dbReference type="Proteomes" id="UP000825933"/>
    </source>
</evidence>
<dbReference type="Proteomes" id="UP000825933">
    <property type="component" value="Unassembled WGS sequence"/>
</dbReference>
<organism evidence="1 2">
    <name type="scientific">Methanobacterium spitsbergense</name>
    <dbReference type="NCBI Taxonomy" id="2874285"/>
    <lineage>
        <taxon>Archaea</taxon>
        <taxon>Methanobacteriati</taxon>
        <taxon>Methanobacteriota</taxon>
        <taxon>Methanomada group</taxon>
        <taxon>Methanobacteria</taxon>
        <taxon>Methanobacteriales</taxon>
        <taxon>Methanobacteriaceae</taxon>
        <taxon>Methanobacterium</taxon>
    </lineage>
</organism>
<dbReference type="EMBL" id="JAIOUQ010000014">
    <property type="protein sequence ID" value="MBZ2166744.1"/>
    <property type="molecule type" value="Genomic_DNA"/>
</dbReference>
<name>A0A8T5USS6_9EURY</name>
<dbReference type="AlphaFoldDB" id="A0A8T5USS6"/>
<keyword evidence="2" id="KW-1185">Reference proteome</keyword>
<dbReference type="PANTHER" id="PTHR37954:SF3">
    <property type="entry name" value="DUF169 DOMAIN-CONTAINING PROTEIN"/>
    <property type="match status" value="1"/>
</dbReference>
<dbReference type="RefSeq" id="WP_223792283.1">
    <property type="nucleotide sequence ID" value="NZ_JAIOUQ010000014.1"/>
</dbReference>
<sequence>MDFKEQSKLFKQTFGLKYEPLAISFTNDEVTSGKYEKTSICRALKLAAKGESFLIDENVSTCPGGSKYCGFTEVTSHDQKRRLQKFLTKGEKLTGSIVSFERMQKLTTEPPTGLADRIVMTPLDKAEIRPDMILFQCNPEQACRLISLDTYWDGVSPKQQLIGALCNTAISYTIMSGNTNVSVGDWTARNHQKFDTDITFVSIPYERINNLIEAIPLCSAGEAAAIIPEEFQPD</sequence>
<proteinExistence type="predicted"/>
<accession>A0A8T5USS6</accession>
<dbReference type="Pfam" id="PF02596">
    <property type="entry name" value="DUF169"/>
    <property type="match status" value="1"/>
</dbReference>
<comment type="caution">
    <text evidence="1">The sequence shown here is derived from an EMBL/GenBank/DDBJ whole genome shotgun (WGS) entry which is preliminary data.</text>
</comment>
<reference evidence="2" key="1">
    <citation type="journal article" date="2022" name="Microbiol. Resour. Announc.">
        <title>Draft Genome Sequence of a Methanogenic Archaeon from West Spitsbergen Permafrost.</title>
        <authorList>
            <person name="Trubitsyn V."/>
            <person name="Rivkina E."/>
            <person name="Shcherbakova V."/>
        </authorList>
    </citation>
    <scope>NUCLEOTIDE SEQUENCE [LARGE SCALE GENOMIC DNA]</scope>
    <source>
        <strain evidence="2">VT</strain>
    </source>
</reference>
<dbReference type="PANTHER" id="PTHR37954">
    <property type="entry name" value="BLL4979 PROTEIN"/>
    <property type="match status" value="1"/>
</dbReference>
<gene>
    <name evidence="1" type="ORF">K8N75_11925</name>
</gene>
<protein>
    <submittedName>
        <fullName evidence="1">DUF169 domain-containing protein</fullName>
    </submittedName>
</protein>
<evidence type="ECO:0000313" key="1">
    <source>
        <dbReference type="EMBL" id="MBZ2166744.1"/>
    </source>
</evidence>
<dbReference type="InterPro" id="IPR003748">
    <property type="entry name" value="DUF169"/>
</dbReference>